<keyword evidence="3 4" id="KW-0067">ATP-binding</keyword>
<dbReference type="InterPro" id="IPR036291">
    <property type="entry name" value="NAD(P)-bd_dom_sf"/>
</dbReference>
<dbReference type="Gene3D" id="3.40.630.30">
    <property type="match status" value="1"/>
</dbReference>
<dbReference type="PROSITE" id="PS51186">
    <property type="entry name" value="GNAT"/>
    <property type="match status" value="1"/>
</dbReference>
<evidence type="ECO:0000313" key="8">
    <source>
        <dbReference type="Proteomes" id="UP000009026"/>
    </source>
</evidence>
<dbReference type="PATRIC" id="fig|1297742.4.peg.2337"/>
<evidence type="ECO:0000259" key="5">
    <source>
        <dbReference type="PROSITE" id="PS50975"/>
    </source>
</evidence>
<evidence type="ECO:0000256" key="4">
    <source>
        <dbReference type="PROSITE-ProRule" id="PRU00409"/>
    </source>
</evidence>
<protein>
    <submittedName>
        <fullName evidence="7">Acetyl-CoA synthetase</fullName>
    </submittedName>
</protein>
<dbReference type="EMBL" id="CP012109">
    <property type="protein sequence ID" value="AKQ65405.1"/>
    <property type="molecule type" value="Genomic_DNA"/>
</dbReference>
<name>A0A0H4WVP7_9BACT</name>
<dbReference type="InterPro" id="IPR032875">
    <property type="entry name" value="Succ_CoA_lig_flav_dom"/>
</dbReference>
<dbReference type="GO" id="GO:0005524">
    <property type="term" value="F:ATP binding"/>
    <property type="evidence" value="ECO:0007669"/>
    <property type="project" value="UniProtKB-UniRule"/>
</dbReference>
<reference evidence="7 8" key="1">
    <citation type="journal article" date="2016" name="PLoS ONE">
        <title>Complete Genome Sequence and Comparative Genomics of a Novel Myxobacterium Myxococcus hansupus.</title>
        <authorList>
            <person name="Sharma G."/>
            <person name="Narwani T."/>
            <person name="Subramanian S."/>
        </authorList>
    </citation>
    <scope>NUCLEOTIDE SEQUENCE [LARGE SCALE GENOMIC DNA]</scope>
    <source>
        <strain evidence="8">mixupus</strain>
    </source>
</reference>
<dbReference type="CDD" id="cd04301">
    <property type="entry name" value="NAT_SF"/>
    <property type="match status" value="1"/>
</dbReference>
<dbReference type="OrthoDB" id="9807426at2"/>
<feature type="domain" description="ATP-grasp" evidence="5">
    <location>
        <begin position="516"/>
        <end position="552"/>
    </location>
</feature>
<dbReference type="PROSITE" id="PS50975">
    <property type="entry name" value="ATP_GRASP"/>
    <property type="match status" value="1"/>
</dbReference>
<dbReference type="Pfam" id="PF19045">
    <property type="entry name" value="Ligase_CoA_2"/>
    <property type="match status" value="1"/>
</dbReference>
<dbReference type="SUPFAM" id="SSF51735">
    <property type="entry name" value="NAD(P)-binding Rossmann-fold domains"/>
    <property type="match status" value="1"/>
</dbReference>
<evidence type="ECO:0000256" key="2">
    <source>
        <dbReference type="ARBA" id="ARBA00022741"/>
    </source>
</evidence>
<dbReference type="Gene3D" id="3.30.1490.20">
    <property type="entry name" value="ATP-grasp fold, A domain"/>
    <property type="match status" value="1"/>
</dbReference>
<dbReference type="InterPro" id="IPR000182">
    <property type="entry name" value="GNAT_dom"/>
</dbReference>
<dbReference type="InterPro" id="IPR003781">
    <property type="entry name" value="CoA-bd"/>
</dbReference>
<dbReference type="GO" id="GO:0016747">
    <property type="term" value="F:acyltransferase activity, transferring groups other than amino-acyl groups"/>
    <property type="evidence" value="ECO:0007669"/>
    <property type="project" value="InterPro"/>
</dbReference>
<dbReference type="SUPFAM" id="SSF52210">
    <property type="entry name" value="Succinyl-CoA synthetase domains"/>
    <property type="match status" value="2"/>
</dbReference>
<dbReference type="STRING" id="1297742.A176_002317"/>
<dbReference type="Pfam" id="PF13607">
    <property type="entry name" value="Succ_CoA_lig"/>
    <property type="match status" value="1"/>
</dbReference>
<evidence type="ECO:0000259" key="6">
    <source>
        <dbReference type="PROSITE" id="PS51186"/>
    </source>
</evidence>
<dbReference type="RefSeq" id="WP_002636646.1">
    <property type="nucleotide sequence ID" value="NZ_CP012109.1"/>
</dbReference>
<dbReference type="eggNOG" id="COG0045">
    <property type="taxonomic scope" value="Bacteria"/>
</dbReference>
<dbReference type="Pfam" id="PF13380">
    <property type="entry name" value="CoA_binding_2"/>
    <property type="match status" value="1"/>
</dbReference>
<dbReference type="Pfam" id="PF13549">
    <property type="entry name" value="ATP-grasp_5"/>
    <property type="match status" value="1"/>
</dbReference>
<dbReference type="InterPro" id="IPR011761">
    <property type="entry name" value="ATP-grasp"/>
</dbReference>
<dbReference type="InterPro" id="IPR016181">
    <property type="entry name" value="Acyl_CoA_acyltransferase"/>
</dbReference>
<organism evidence="7 8">
    <name type="scientific">Pseudomyxococcus hansupus</name>
    <dbReference type="NCBI Taxonomy" id="1297742"/>
    <lineage>
        <taxon>Bacteria</taxon>
        <taxon>Pseudomonadati</taxon>
        <taxon>Myxococcota</taxon>
        <taxon>Myxococcia</taxon>
        <taxon>Myxococcales</taxon>
        <taxon>Cystobacterineae</taxon>
        <taxon>Myxococcaceae</taxon>
        <taxon>Pseudomyxococcus</taxon>
    </lineage>
</organism>
<accession>A0A0H4WVP7</accession>
<dbReference type="Proteomes" id="UP000009026">
    <property type="component" value="Chromosome"/>
</dbReference>
<dbReference type="AlphaFoldDB" id="A0A0H4WVP7"/>
<keyword evidence="1" id="KW-0436">Ligase</keyword>
<dbReference type="GO" id="GO:0043758">
    <property type="term" value="F:acetate-CoA ligase (ADP-forming) activity"/>
    <property type="evidence" value="ECO:0007669"/>
    <property type="project" value="InterPro"/>
</dbReference>
<keyword evidence="2 4" id="KW-0547">Nucleotide-binding</keyword>
<dbReference type="InterPro" id="IPR013815">
    <property type="entry name" value="ATP_grasp_subdomain_1"/>
</dbReference>
<dbReference type="SMART" id="SM00881">
    <property type="entry name" value="CoA_binding"/>
    <property type="match status" value="1"/>
</dbReference>
<dbReference type="eggNOG" id="COG1042">
    <property type="taxonomic scope" value="Bacteria"/>
</dbReference>
<dbReference type="Gene3D" id="3.40.50.720">
    <property type="entry name" value="NAD(P)-binding Rossmann-like Domain"/>
    <property type="match status" value="1"/>
</dbReference>
<dbReference type="KEGG" id="mym:A176_002317"/>
<dbReference type="Gene3D" id="3.30.470.20">
    <property type="entry name" value="ATP-grasp fold, B domain"/>
    <property type="match status" value="1"/>
</dbReference>
<dbReference type="PANTHER" id="PTHR43334">
    <property type="entry name" value="ACETATE--COA LIGASE [ADP-FORMING]"/>
    <property type="match status" value="1"/>
</dbReference>
<dbReference type="Pfam" id="PF13302">
    <property type="entry name" value="Acetyltransf_3"/>
    <property type="match status" value="1"/>
</dbReference>
<dbReference type="SUPFAM" id="SSF55729">
    <property type="entry name" value="Acyl-CoA N-acyltransferases (Nat)"/>
    <property type="match status" value="1"/>
</dbReference>
<dbReference type="SUPFAM" id="SSF56059">
    <property type="entry name" value="Glutathione synthetase ATP-binding domain-like"/>
    <property type="match status" value="1"/>
</dbReference>
<dbReference type="Gene3D" id="3.40.50.261">
    <property type="entry name" value="Succinyl-CoA synthetase domains"/>
    <property type="match status" value="2"/>
</dbReference>
<sequence>MDTRAPGTRKTDPSYNVLHQQPARLPLDVLFAPRSVAVVGATERPGSVGRTVLWNLISNPFGGTVYPINPKRPNVLGIKAWPSLAALPERVDLAVVVTPAQAVPGVIQECAALGIRGAIILSAGFKEIGEEGERLEREILRIAQDAKLRIIGPNCLGVMRPPSGFNATFAGAMARPGNVAFISQSGALLTSILDWSLREAVGFSAFVSVGSMLDVGWGDLIDFLADDPMTRSILLYMESIGDARAFLSAAREVALTKPIIVIKAGRTAQAAQAAASHTGSLTGSDEVLSAAFRRTGVLRVDSIADLFYMAETLARQPRPAGRRLTVLTNAGGPGVLATDALVMGGGELAVLGTQTRQALDAFLPPQWSHGNPVDILGDADPERYAKALEATSRDAASDGLLVILTPQDMTEPTQTADRLKAFSKLHGKPVLASWMGGSEVAAGERILNDAGIPTFGYPDTAARIFNYMWRYTYNLAGLYETPSLARGVDAARDEARQWVDAARAAGRTLLTEFESKKLLAAYGIPTVETRLAVTEDAAVAEAAALGYPVVVKLHSLTVTHKTDVGGVRLNLPDAEAVRGAFRDIRARLEALEQGSAFDGVTVQPMVRLDGYELIVGSSVDAQFGPVLLFGAGGTLVEVFRDRALGLPPLNTTLARRMMEQTRIYEALKGVRGRPPVDLTALEMLMVRFSQLVVEQRFVKEVDINPLLASPERLLALDARVVLHPASMTEAELPRLTITPYPTQYVAPFLLRDGEEILLRPIRPEDEPRMAEFHRTLSEQTVFLRYAGLMQLSTRVAHERLSRICFNDYAREMALVAEREDGELLGVGRLTRLRGTRDAEFAILISDQVQRQGLGAEMLKRLVAIGRDWGMERIVADILSGNRAMQTISRKLGFSILQHEELSPDMVKAVKVL</sequence>
<dbReference type="eggNOG" id="COG1670">
    <property type="taxonomic scope" value="Bacteria"/>
</dbReference>
<dbReference type="GO" id="GO:0046872">
    <property type="term" value="F:metal ion binding"/>
    <property type="evidence" value="ECO:0007669"/>
    <property type="project" value="InterPro"/>
</dbReference>
<dbReference type="PANTHER" id="PTHR43334:SF1">
    <property type="entry name" value="3-HYDROXYPROPIONATE--COA LIGASE [ADP-FORMING]"/>
    <property type="match status" value="1"/>
</dbReference>
<evidence type="ECO:0000256" key="1">
    <source>
        <dbReference type="ARBA" id="ARBA00022598"/>
    </source>
</evidence>
<dbReference type="InterPro" id="IPR016102">
    <property type="entry name" value="Succinyl-CoA_synth-like"/>
</dbReference>
<dbReference type="InterPro" id="IPR043938">
    <property type="entry name" value="Ligase_CoA_dom"/>
</dbReference>
<proteinExistence type="predicted"/>
<feature type="domain" description="N-acetyltransferase" evidence="6">
    <location>
        <begin position="756"/>
        <end position="912"/>
    </location>
</feature>
<evidence type="ECO:0000313" key="7">
    <source>
        <dbReference type="EMBL" id="AKQ65405.1"/>
    </source>
</evidence>
<keyword evidence="8" id="KW-1185">Reference proteome</keyword>
<evidence type="ECO:0000256" key="3">
    <source>
        <dbReference type="ARBA" id="ARBA00022840"/>
    </source>
</evidence>
<dbReference type="InterPro" id="IPR051538">
    <property type="entry name" value="Acyl-CoA_Synth/Transferase"/>
</dbReference>
<gene>
    <name evidence="7" type="ORF">A176_002317</name>
</gene>